<organism evidence="3 4">
    <name type="scientific">Ramazzottius varieornatus</name>
    <name type="common">Water bear</name>
    <name type="synonym">Tardigrade</name>
    <dbReference type="NCBI Taxonomy" id="947166"/>
    <lineage>
        <taxon>Eukaryota</taxon>
        <taxon>Metazoa</taxon>
        <taxon>Ecdysozoa</taxon>
        <taxon>Tardigrada</taxon>
        <taxon>Eutardigrada</taxon>
        <taxon>Parachela</taxon>
        <taxon>Hypsibioidea</taxon>
        <taxon>Ramazzottiidae</taxon>
        <taxon>Ramazzottius</taxon>
    </lineage>
</organism>
<feature type="compositionally biased region" description="Low complexity" evidence="1">
    <location>
        <begin position="352"/>
        <end position="366"/>
    </location>
</feature>
<feature type="compositionally biased region" description="Polar residues" evidence="1">
    <location>
        <begin position="273"/>
        <end position="282"/>
    </location>
</feature>
<feature type="compositionally biased region" description="Polar residues" evidence="1">
    <location>
        <begin position="490"/>
        <end position="506"/>
    </location>
</feature>
<dbReference type="AlphaFoldDB" id="A0A1D1UCB5"/>
<comment type="caution">
    <text evidence="3">The sequence shown here is derived from an EMBL/GenBank/DDBJ whole genome shotgun (WGS) entry which is preliminary data.</text>
</comment>
<dbReference type="EMBL" id="BDGG01000001">
    <property type="protein sequence ID" value="GAU87306.1"/>
    <property type="molecule type" value="Genomic_DNA"/>
</dbReference>
<evidence type="ECO:0000313" key="4">
    <source>
        <dbReference type="Proteomes" id="UP000186922"/>
    </source>
</evidence>
<keyword evidence="4" id="KW-1185">Reference proteome</keyword>
<feature type="region of interest" description="Disordered" evidence="1">
    <location>
        <begin position="217"/>
        <end position="545"/>
    </location>
</feature>
<keyword evidence="2" id="KW-1133">Transmembrane helix</keyword>
<evidence type="ECO:0000313" key="3">
    <source>
        <dbReference type="EMBL" id="GAU87306.1"/>
    </source>
</evidence>
<protein>
    <submittedName>
        <fullName evidence="3">Uncharacterized protein</fullName>
    </submittedName>
</protein>
<name>A0A1D1UCB5_RAMVA</name>
<accession>A0A1D1UCB5</accession>
<keyword evidence="2" id="KW-0812">Transmembrane</keyword>
<feature type="transmembrane region" description="Helical" evidence="2">
    <location>
        <begin position="33"/>
        <end position="57"/>
    </location>
</feature>
<sequence>MKVSNIQTAMALAYEAGMGYTQDMANRSAYSSLFMAIFVAAVAMLLLEVLCIFIFVFCDKEAQDGSSEPDDTIAKYSFLIQGPRALHHGVFQVSNSLSNASLQVKNVIAKTTERCRTLKLRKQKPKTDSAQVTDDVTEMTIKVCKETVPAHSSTFQPYRPNEPCPWEPECAPQLPSGCAVDTDVTDLASRSIGLETLRDHLERKKLLVSATADLETIEQTQTEDEHQPSLDVGVGTGRSEQRDSVPYSIGPQLMSKTSVPIDVTGQPELPGGTRTSSAQSDVTAEIQADVQRQISSTTSAVQRNSLSRQSRDGKPPDRQPSWETPVSALRRPSQELVNSVTREKEISLTRQSGAARTSGSAASPAGTEQVRQRNLPNENLNSKGEIQGTVPFTQRERELSAASERRQREMSIAAAECRRVREREQSASNQPPKPGSSPGVPREGSQSSGRTPEVNTNPFDRPDTPPPSGPPPDIRSSKTGEFFIAKPMSSAEQPVRQTSSPGNSAAETAESAQPIVHRLSAPAAPRMSLSGPEGREGPPAPNPLL</sequence>
<feature type="compositionally biased region" description="Basic and acidic residues" evidence="1">
    <location>
        <begin position="416"/>
        <end position="425"/>
    </location>
</feature>
<dbReference type="OrthoDB" id="10631671at2759"/>
<feature type="compositionally biased region" description="Polar residues" evidence="1">
    <location>
        <begin position="290"/>
        <end position="308"/>
    </location>
</feature>
<feature type="compositionally biased region" description="Basic and acidic residues" evidence="1">
    <location>
        <begin position="394"/>
        <end position="409"/>
    </location>
</feature>
<dbReference type="Proteomes" id="UP000186922">
    <property type="component" value="Unassembled WGS sequence"/>
</dbReference>
<evidence type="ECO:0000256" key="2">
    <source>
        <dbReference type="SAM" id="Phobius"/>
    </source>
</evidence>
<gene>
    <name evidence="3" type="primary">RvY_00183-1</name>
    <name evidence="3" type="synonym">RvY_00183.1</name>
    <name evidence="3" type="ORF">RvY_00183</name>
</gene>
<feature type="compositionally biased region" description="Polar residues" evidence="1">
    <location>
        <begin position="444"/>
        <end position="457"/>
    </location>
</feature>
<evidence type="ECO:0000256" key="1">
    <source>
        <dbReference type="SAM" id="MobiDB-lite"/>
    </source>
</evidence>
<feature type="compositionally biased region" description="Polar residues" evidence="1">
    <location>
        <begin position="372"/>
        <end position="384"/>
    </location>
</feature>
<proteinExistence type="predicted"/>
<feature type="compositionally biased region" description="Pro residues" evidence="1">
    <location>
        <begin position="464"/>
        <end position="473"/>
    </location>
</feature>
<reference evidence="3 4" key="1">
    <citation type="journal article" date="2016" name="Nat. Commun.">
        <title>Extremotolerant tardigrade genome and improved radiotolerance of human cultured cells by tardigrade-unique protein.</title>
        <authorList>
            <person name="Hashimoto T."/>
            <person name="Horikawa D.D."/>
            <person name="Saito Y."/>
            <person name="Kuwahara H."/>
            <person name="Kozuka-Hata H."/>
            <person name="Shin-I T."/>
            <person name="Minakuchi Y."/>
            <person name="Ohishi K."/>
            <person name="Motoyama A."/>
            <person name="Aizu T."/>
            <person name="Enomoto A."/>
            <person name="Kondo K."/>
            <person name="Tanaka S."/>
            <person name="Hara Y."/>
            <person name="Koshikawa S."/>
            <person name="Sagara H."/>
            <person name="Miura T."/>
            <person name="Yokobori S."/>
            <person name="Miyagawa K."/>
            <person name="Suzuki Y."/>
            <person name="Kubo T."/>
            <person name="Oyama M."/>
            <person name="Kohara Y."/>
            <person name="Fujiyama A."/>
            <person name="Arakawa K."/>
            <person name="Katayama T."/>
            <person name="Toyoda A."/>
            <person name="Kunieda T."/>
        </authorList>
    </citation>
    <scope>NUCLEOTIDE SEQUENCE [LARGE SCALE GENOMIC DNA]</scope>
    <source>
        <strain evidence="3 4">YOKOZUNA-1</strain>
    </source>
</reference>
<keyword evidence="2" id="KW-0472">Membrane</keyword>